<dbReference type="PANTHER" id="PTHR36615:SF7">
    <property type="entry name" value="PROTEIN, PUTATIVE-RELATED"/>
    <property type="match status" value="1"/>
</dbReference>
<dbReference type="PANTHER" id="PTHR36615">
    <property type="entry name" value="PROTEIN, PUTATIVE-RELATED"/>
    <property type="match status" value="1"/>
</dbReference>
<feature type="region of interest" description="Disordered" evidence="1">
    <location>
        <begin position="1"/>
        <end position="21"/>
    </location>
</feature>
<feature type="region of interest" description="Disordered" evidence="1">
    <location>
        <begin position="52"/>
        <end position="71"/>
    </location>
</feature>
<dbReference type="AlphaFoldDB" id="A0A200QTY8"/>
<evidence type="ECO:0000313" key="3">
    <source>
        <dbReference type="Proteomes" id="UP000195402"/>
    </source>
</evidence>
<gene>
    <name evidence="2" type="ORF">BVC80_1781g54</name>
</gene>
<evidence type="ECO:0000313" key="2">
    <source>
        <dbReference type="EMBL" id="OVA13914.1"/>
    </source>
</evidence>
<name>A0A200QTY8_MACCD</name>
<dbReference type="OrthoDB" id="1933849at2759"/>
<evidence type="ECO:0000256" key="1">
    <source>
        <dbReference type="SAM" id="MobiDB-lite"/>
    </source>
</evidence>
<protein>
    <submittedName>
        <fullName evidence="2">Uncharacterized protein</fullName>
    </submittedName>
</protein>
<dbReference type="OMA" id="TINGANC"/>
<feature type="compositionally biased region" description="Basic residues" evidence="1">
    <location>
        <begin position="54"/>
        <end position="71"/>
    </location>
</feature>
<dbReference type="InParanoid" id="A0A200QTY8"/>
<organism evidence="2 3">
    <name type="scientific">Macleaya cordata</name>
    <name type="common">Five-seeded plume-poppy</name>
    <name type="synonym">Bocconia cordata</name>
    <dbReference type="NCBI Taxonomy" id="56857"/>
    <lineage>
        <taxon>Eukaryota</taxon>
        <taxon>Viridiplantae</taxon>
        <taxon>Streptophyta</taxon>
        <taxon>Embryophyta</taxon>
        <taxon>Tracheophyta</taxon>
        <taxon>Spermatophyta</taxon>
        <taxon>Magnoliopsida</taxon>
        <taxon>Ranunculales</taxon>
        <taxon>Papaveraceae</taxon>
        <taxon>Papaveroideae</taxon>
        <taxon>Macleaya</taxon>
    </lineage>
</organism>
<dbReference type="Proteomes" id="UP000195402">
    <property type="component" value="Unassembled WGS sequence"/>
</dbReference>
<keyword evidence="3" id="KW-1185">Reference proteome</keyword>
<proteinExistence type="predicted"/>
<reference evidence="2 3" key="1">
    <citation type="journal article" date="2017" name="Mol. Plant">
        <title>The Genome of Medicinal Plant Macleaya cordata Provides New Insights into Benzylisoquinoline Alkaloids Metabolism.</title>
        <authorList>
            <person name="Liu X."/>
            <person name="Liu Y."/>
            <person name="Huang P."/>
            <person name="Ma Y."/>
            <person name="Qing Z."/>
            <person name="Tang Q."/>
            <person name="Cao H."/>
            <person name="Cheng P."/>
            <person name="Zheng Y."/>
            <person name="Yuan Z."/>
            <person name="Zhou Y."/>
            <person name="Liu J."/>
            <person name="Tang Z."/>
            <person name="Zhuo Y."/>
            <person name="Zhang Y."/>
            <person name="Yu L."/>
            <person name="Huang J."/>
            <person name="Yang P."/>
            <person name="Peng Q."/>
            <person name="Zhang J."/>
            <person name="Jiang W."/>
            <person name="Zhang Z."/>
            <person name="Lin K."/>
            <person name="Ro D.K."/>
            <person name="Chen X."/>
            <person name="Xiong X."/>
            <person name="Shang Y."/>
            <person name="Huang S."/>
            <person name="Zeng J."/>
        </authorList>
    </citation>
    <scope>NUCLEOTIDE SEQUENCE [LARGE SCALE GENOMIC DNA]</scope>
    <source>
        <strain evidence="3">cv. BLH2017</strain>
        <tissue evidence="2">Root</tissue>
    </source>
</reference>
<dbReference type="EMBL" id="MVGT01001068">
    <property type="protein sequence ID" value="OVA13914.1"/>
    <property type="molecule type" value="Genomic_DNA"/>
</dbReference>
<comment type="caution">
    <text evidence="2">The sequence shown here is derived from an EMBL/GenBank/DDBJ whole genome shotgun (WGS) entry which is preliminary data.</text>
</comment>
<sequence>MAGMRRTTINGANCQSSFGDRQIPKRGQVKAGIVVGLAHSFAAMFHFHLSSTRHASHHQSHHHRSHTQTHF</sequence>
<feature type="compositionally biased region" description="Polar residues" evidence="1">
    <location>
        <begin position="7"/>
        <end position="19"/>
    </location>
</feature>
<accession>A0A200QTY8</accession>